<dbReference type="Pfam" id="PF00005">
    <property type="entry name" value="ABC_tran"/>
    <property type="match status" value="1"/>
</dbReference>
<keyword evidence="1" id="KW-0813">Transport</keyword>
<dbReference type="AlphaFoldDB" id="B0RCJ7"/>
<dbReference type="InterPro" id="IPR017911">
    <property type="entry name" value="MacB-like_ATP-bd"/>
</dbReference>
<dbReference type="PANTHER" id="PTHR24220">
    <property type="entry name" value="IMPORT ATP-BINDING PROTEIN"/>
    <property type="match status" value="1"/>
</dbReference>
<dbReference type="eggNOG" id="COG1136">
    <property type="taxonomic scope" value="Bacteria"/>
</dbReference>
<keyword evidence="5" id="KW-1185">Reference proteome</keyword>
<dbReference type="GO" id="GO:0016887">
    <property type="term" value="F:ATP hydrolysis activity"/>
    <property type="evidence" value="ECO:0007669"/>
    <property type="project" value="InterPro"/>
</dbReference>
<dbReference type="InterPro" id="IPR003439">
    <property type="entry name" value="ABC_transporter-like_ATP-bd"/>
</dbReference>
<organism evidence="4 5">
    <name type="scientific">Clavibacter sepedonicus</name>
    <name type="common">Clavibacter michiganensis subsp. sepedonicus</name>
    <dbReference type="NCBI Taxonomy" id="31964"/>
    <lineage>
        <taxon>Bacteria</taxon>
        <taxon>Bacillati</taxon>
        <taxon>Actinomycetota</taxon>
        <taxon>Actinomycetes</taxon>
        <taxon>Micrococcales</taxon>
        <taxon>Microbacteriaceae</taxon>
        <taxon>Clavibacter</taxon>
    </lineage>
</organism>
<dbReference type="OrthoDB" id="9802264at2"/>
<dbReference type="KEGG" id="cms:CMS0476"/>
<dbReference type="PROSITE" id="PS00211">
    <property type="entry name" value="ABC_TRANSPORTER_1"/>
    <property type="match status" value="1"/>
</dbReference>
<gene>
    <name evidence="4" type="ordered locus">CMS0476</name>
</gene>
<proteinExistence type="predicted"/>
<name>B0RCJ7_CLASE</name>
<dbReference type="CDD" id="cd03255">
    <property type="entry name" value="ABC_MJ0796_LolCDE_FtsE"/>
    <property type="match status" value="1"/>
</dbReference>
<accession>B0RCJ7</accession>
<dbReference type="Proteomes" id="UP000001318">
    <property type="component" value="Chromosome"/>
</dbReference>
<dbReference type="PANTHER" id="PTHR24220:SF685">
    <property type="entry name" value="ABC TRANSPORTER RELATED"/>
    <property type="match status" value="1"/>
</dbReference>
<dbReference type="InterPro" id="IPR015854">
    <property type="entry name" value="ABC_transpr_LolD-like"/>
</dbReference>
<dbReference type="Gene3D" id="3.40.50.300">
    <property type="entry name" value="P-loop containing nucleotide triphosphate hydrolases"/>
    <property type="match status" value="1"/>
</dbReference>
<dbReference type="PROSITE" id="PS50893">
    <property type="entry name" value="ABC_TRANSPORTER_2"/>
    <property type="match status" value="1"/>
</dbReference>
<dbReference type="STRING" id="31964.CMS0476"/>
<dbReference type="SMART" id="SM00382">
    <property type="entry name" value="AAA"/>
    <property type="match status" value="1"/>
</dbReference>
<evidence type="ECO:0000256" key="1">
    <source>
        <dbReference type="ARBA" id="ARBA00022448"/>
    </source>
</evidence>
<protein>
    <submittedName>
        <fullName evidence="4">ABC transport ATP-binding protein</fullName>
    </submittedName>
</protein>
<dbReference type="SUPFAM" id="SSF52540">
    <property type="entry name" value="P-loop containing nucleoside triphosphate hydrolases"/>
    <property type="match status" value="1"/>
</dbReference>
<dbReference type="GO" id="GO:0022857">
    <property type="term" value="F:transmembrane transporter activity"/>
    <property type="evidence" value="ECO:0007669"/>
    <property type="project" value="TreeGrafter"/>
</dbReference>
<dbReference type="RefSeq" id="WP_012297926.1">
    <property type="nucleotide sequence ID" value="NC_010407.1"/>
</dbReference>
<keyword evidence="2" id="KW-0547">Nucleotide-binding</keyword>
<sequence>MIHLDDVTLTFPDGDSRITAVDRVSLTAPAGVVTGITGPSGSGKSSILAVAATLIRPDSGRVLIGDVDAATLSRKEATALRRDGIGIVFQQSNLVPSLTAREQLLVMAELGGSGGSARRRAVRRRADALLDAVGLIAHAGKRPAQLSGGQRQRVAIARALVNEPSVLLVDEPTSALDQERGAEIMDLIAQLTHAQGTATLLVTHDLVHRAALDRLVTVVDGRIAGVDEPGDARAAEAVAAAR</sequence>
<dbReference type="InterPro" id="IPR003593">
    <property type="entry name" value="AAA+_ATPase"/>
</dbReference>
<evidence type="ECO:0000313" key="4">
    <source>
        <dbReference type="EMBL" id="CAQ00596.1"/>
    </source>
</evidence>
<reference evidence="4 5" key="1">
    <citation type="journal article" date="2008" name="J. Bacteriol.">
        <title>Genome of the actinomycete plant pathogen Clavibacter michiganensis subsp. sepedonicus suggests recent niche adaptation.</title>
        <authorList>
            <person name="Bentley S.D."/>
            <person name="Corton C."/>
            <person name="Brown S.E."/>
            <person name="Barron A."/>
            <person name="Clark L."/>
            <person name="Doggett J."/>
            <person name="Harris B."/>
            <person name="Ormond D."/>
            <person name="Quail M.A."/>
            <person name="May G."/>
            <person name="Francis D."/>
            <person name="Knudson D."/>
            <person name="Parkhill J."/>
            <person name="Ishimaru C.A."/>
        </authorList>
    </citation>
    <scope>NUCLEOTIDE SEQUENCE [LARGE SCALE GENOMIC DNA]</scope>
    <source>
        <strain evidence="5">ATCC 33113 / DSM 20744 / JCM 9667 / LMG 2889 / ICMP 2535 / C-1</strain>
    </source>
</reference>
<evidence type="ECO:0000313" key="5">
    <source>
        <dbReference type="Proteomes" id="UP000001318"/>
    </source>
</evidence>
<dbReference type="GeneID" id="29471273"/>
<dbReference type="HOGENOM" id="CLU_000604_1_22_11"/>
<dbReference type="InterPro" id="IPR027417">
    <property type="entry name" value="P-loop_NTPase"/>
</dbReference>
<keyword evidence="3 4" id="KW-0067">ATP-binding</keyword>
<evidence type="ECO:0000256" key="3">
    <source>
        <dbReference type="ARBA" id="ARBA00022840"/>
    </source>
</evidence>
<dbReference type="InterPro" id="IPR017871">
    <property type="entry name" value="ABC_transporter-like_CS"/>
</dbReference>
<dbReference type="EMBL" id="AM849034">
    <property type="protein sequence ID" value="CAQ00596.1"/>
    <property type="molecule type" value="Genomic_DNA"/>
</dbReference>
<evidence type="ECO:0000256" key="2">
    <source>
        <dbReference type="ARBA" id="ARBA00022741"/>
    </source>
</evidence>
<dbReference type="GO" id="GO:0005886">
    <property type="term" value="C:plasma membrane"/>
    <property type="evidence" value="ECO:0007669"/>
    <property type="project" value="TreeGrafter"/>
</dbReference>
<dbReference type="GO" id="GO:0005524">
    <property type="term" value="F:ATP binding"/>
    <property type="evidence" value="ECO:0007669"/>
    <property type="project" value="UniProtKB-KW"/>
</dbReference>